<sequence>SVFVPLSNFLSLLFSRHSSSPFSRSPLFLPLCLCFPDEGTVLTPAFTNSVRRYRQAQEHYGSWDLMCGKPPQILANLVMEELHPDLRSVIGPKLKGKLQQRQRSWMLISGAVYRQVLTHTISHYEALVQGHEAQRGPLDAALRTDMDQIINSKEHVSGKIKAVVLPKVEQVLKSSVEPYVSSILDALMVPTSRGFSEVREVFSRELVELSKNSVEQDQDKLGELMERMSMLAFHPVKMHSCYDELERLELEGLQQRFSVSGPRVFSCRAQILLREQMDNAVYTFEQLLNQSLQAPGESDLCKSIQKCQERVLKKFDYDSSTVRKKFFREALLQIIVPYMLQQLAPSCVPELPRFQELIFEDFSRFLLVEDLYEEVIIQSVSKDIMSAVKEAAVQRRHNLYRDSIVLTNSDPNLHLLGEEDQVDWRSKFSVKERSNSGTKRNQVVSMIQLEGVPLPYESCLEVPGEDLIPEEEDSLSSQEEDVKTPINQIRDLIHPVVELVVPASDQEEVASGTESKTGLVVMEDGIQEEVTHVTTKLDKPTLQIENFMDSTTEKEEAAIKSAIHELEIAVQDEEDSDQNASGPDSDSDLVQPQRLQTTVYSSHNDSGFQSPTNERPESARTRPISNGQEAWETTSLTLFQTLSSLLWCILKNIKQKQKTNPSRNWGITKKQPHDTSPDRFCVTV</sequence>
<keyword evidence="5" id="KW-1185">Reference proteome</keyword>
<comment type="similarity">
    <text evidence="1">Belongs to the Niban family.</text>
</comment>
<dbReference type="InterPro" id="IPR059060">
    <property type="entry name" value="Niban_1/2/3_dom"/>
</dbReference>
<dbReference type="Proteomes" id="UP000261520">
    <property type="component" value="Unplaced"/>
</dbReference>
<evidence type="ECO:0000259" key="3">
    <source>
        <dbReference type="Pfam" id="PF26086"/>
    </source>
</evidence>
<dbReference type="AlphaFoldDB" id="A0A3B4B0P4"/>
<reference evidence="4" key="2">
    <citation type="submission" date="2025-09" db="UniProtKB">
        <authorList>
            <consortium name="Ensembl"/>
        </authorList>
    </citation>
    <scope>IDENTIFICATION</scope>
</reference>
<organism evidence="4 5">
    <name type="scientific">Periophthalmus magnuspinnatus</name>
    <dbReference type="NCBI Taxonomy" id="409849"/>
    <lineage>
        <taxon>Eukaryota</taxon>
        <taxon>Metazoa</taxon>
        <taxon>Chordata</taxon>
        <taxon>Craniata</taxon>
        <taxon>Vertebrata</taxon>
        <taxon>Euteleostomi</taxon>
        <taxon>Actinopterygii</taxon>
        <taxon>Neopterygii</taxon>
        <taxon>Teleostei</taxon>
        <taxon>Neoteleostei</taxon>
        <taxon>Acanthomorphata</taxon>
        <taxon>Gobiaria</taxon>
        <taxon>Gobiiformes</taxon>
        <taxon>Gobioidei</taxon>
        <taxon>Gobiidae</taxon>
        <taxon>Oxudercinae</taxon>
        <taxon>Periophthalmus</taxon>
    </lineage>
</organism>
<reference evidence="4" key="1">
    <citation type="submission" date="2025-08" db="UniProtKB">
        <authorList>
            <consortium name="Ensembl"/>
        </authorList>
    </citation>
    <scope>IDENTIFICATION</scope>
</reference>
<feature type="compositionally biased region" description="Polar residues" evidence="2">
    <location>
        <begin position="578"/>
        <end position="591"/>
    </location>
</feature>
<feature type="compositionally biased region" description="Polar residues" evidence="2">
    <location>
        <begin position="600"/>
        <end position="613"/>
    </location>
</feature>
<evidence type="ECO:0000313" key="5">
    <source>
        <dbReference type="Proteomes" id="UP000261520"/>
    </source>
</evidence>
<feature type="region of interest" description="Disordered" evidence="2">
    <location>
        <begin position="600"/>
        <end position="628"/>
    </location>
</feature>
<accession>A0A3B4B0P4</accession>
<dbReference type="Pfam" id="PF26086">
    <property type="entry name" value="Niban2"/>
    <property type="match status" value="1"/>
</dbReference>
<dbReference type="STRING" id="409849.ENSPMGP00000023117"/>
<dbReference type="PANTHER" id="PTHR14392:SF2">
    <property type="entry name" value="PROTEIN NIBAN 2"/>
    <property type="match status" value="1"/>
</dbReference>
<name>A0A3B4B0P4_9GOBI</name>
<dbReference type="Ensembl" id="ENSPMGT00000024627.1">
    <property type="protein sequence ID" value="ENSPMGP00000023117.1"/>
    <property type="gene ID" value="ENSPMGG00000018635.1"/>
</dbReference>
<evidence type="ECO:0000313" key="4">
    <source>
        <dbReference type="Ensembl" id="ENSPMGP00000023117.1"/>
    </source>
</evidence>
<evidence type="ECO:0000256" key="1">
    <source>
        <dbReference type="ARBA" id="ARBA00010251"/>
    </source>
</evidence>
<dbReference type="PANTHER" id="PTHR14392">
    <property type="entry name" value="NIBAN FAMILY MEMBER"/>
    <property type="match status" value="1"/>
</dbReference>
<dbReference type="InterPro" id="IPR026088">
    <property type="entry name" value="Niban-like"/>
</dbReference>
<feature type="domain" description="Niban 1/2/3" evidence="3">
    <location>
        <begin position="170"/>
        <end position="337"/>
    </location>
</feature>
<feature type="region of interest" description="Disordered" evidence="2">
    <location>
        <begin position="572"/>
        <end position="591"/>
    </location>
</feature>
<protein>
    <recommendedName>
        <fullName evidence="3">Niban 1/2/3 domain-containing protein</fullName>
    </recommendedName>
</protein>
<evidence type="ECO:0000256" key="2">
    <source>
        <dbReference type="SAM" id="MobiDB-lite"/>
    </source>
</evidence>
<proteinExistence type="inferred from homology"/>